<dbReference type="InterPro" id="IPR036390">
    <property type="entry name" value="WH_DNA-bd_sf"/>
</dbReference>
<organism evidence="6 7">
    <name type="scientific">Sphaerotilus mobilis</name>
    <dbReference type="NCBI Taxonomy" id="47994"/>
    <lineage>
        <taxon>Bacteria</taxon>
        <taxon>Pseudomonadati</taxon>
        <taxon>Pseudomonadota</taxon>
        <taxon>Betaproteobacteria</taxon>
        <taxon>Burkholderiales</taxon>
        <taxon>Sphaerotilaceae</taxon>
        <taxon>Sphaerotilus</taxon>
    </lineage>
</organism>
<dbReference type="Proteomes" id="UP000293433">
    <property type="component" value="Unassembled WGS sequence"/>
</dbReference>
<reference evidence="6 7" key="1">
    <citation type="submission" date="2019-02" db="EMBL/GenBank/DDBJ databases">
        <title>Genomic Encyclopedia of Type Strains, Phase IV (KMG-IV): sequencing the most valuable type-strain genomes for metagenomic binning, comparative biology and taxonomic classification.</title>
        <authorList>
            <person name="Goeker M."/>
        </authorList>
    </citation>
    <scope>NUCLEOTIDE SEQUENCE [LARGE SCALE GENOMIC DNA]</scope>
    <source>
        <strain evidence="6 7">DSM 10617</strain>
    </source>
</reference>
<dbReference type="PANTHER" id="PTHR30118:SF15">
    <property type="entry name" value="TRANSCRIPTIONAL REGULATORY PROTEIN"/>
    <property type="match status" value="1"/>
</dbReference>
<sequence length="311" mass="34567">MNFRTLDLNLLRVFDTVMAERNLTRAAEQLAMTQPAVSNALRRLRDSVGETLFTRTSNGVKPTARAEALWPTVQQALTLLRENLDPSHYDPQEQGHDFLLAMADATAALILPPLLRQLQDGQARAGLRVQPLATRDPSGLLEQGEADLAIGHFPEVVVRQSGLGLQAPILHRELYLSEYVCVMRRGHPLAEVALTLDNYCAAEHLLVSFSGRGQGLIDEALAAVQRQRRLVLTVNQFFTAGRVVAQTDLLTVLPRAFLPVTGDHGELVIRELPLPLAALRVHMLWHRRLDRHPAQQWLRDQIATVVAQTPA</sequence>
<dbReference type="InterPro" id="IPR005119">
    <property type="entry name" value="LysR_subst-bd"/>
</dbReference>
<gene>
    <name evidence="6" type="ORF">EV685_2131</name>
</gene>
<accession>A0A4Q7LM41</accession>
<dbReference type="InterPro" id="IPR037402">
    <property type="entry name" value="YidZ_PBP2"/>
</dbReference>
<dbReference type="InterPro" id="IPR050389">
    <property type="entry name" value="LysR-type_TF"/>
</dbReference>
<evidence type="ECO:0000259" key="5">
    <source>
        <dbReference type="PROSITE" id="PS50931"/>
    </source>
</evidence>
<keyword evidence="4" id="KW-0804">Transcription</keyword>
<evidence type="ECO:0000313" key="6">
    <source>
        <dbReference type="EMBL" id="RZS54649.1"/>
    </source>
</evidence>
<dbReference type="GO" id="GO:0003677">
    <property type="term" value="F:DNA binding"/>
    <property type="evidence" value="ECO:0007669"/>
    <property type="project" value="UniProtKB-KW"/>
</dbReference>
<feature type="domain" description="HTH lysR-type" evidence="5">
    <location>
        <begin position="6"/>
        <end position="63"/>
    </location>
</feature>
<keyword evidence="7" id="KW-1185">Reference proteome</keyword>
<dbReference type="CDD" id="cd08417">
    <property type="entry name" value="PBP2_Nitroaromatics_like"/>
    <property type="match status" value="1"/>
</dbReference>
<dbReference type="AlphaFoldDB" id="A0A4Q7LM41"/>
<dbReference type="InterPro" id="IPR000847">
    <property type="entry name" value="LysR_HTH_N"/>
</dbReference>
<dbReference type="Pfam" id="PF00126">
    <property type="entry name" value="HTH_1"/>
    <property type="match status" value="1"/>
</dbReference>
<evidence type="ECO:0000313" key="7">
    <source>
        <dbReference type="Proteomes" id="UP000293433"/>
    </source>
</evidence>
<dbReference type="RefSeq" id="WP_130481979.1">
    <property type="nucleotide sequence ID" value="NZ_SGWV01000009.1"/>
</dbReference>
<dbReference type="GO" id="GO:0003700">
    <property type="term" value="F:DNA-binding transcription factor activity"/>
    <property type="evidence" value="ECO:0007669"/>
    <property type="project" value="InterPro"/>
</dbReference>
<dbReference type="Gene3D" id="3.40.190.10">
    <property type="entry name" value="Periplasmic binding protein-like II"/>
    <property type="match status" value="2"/>
</dbReference>
<proteinExistence type="inferred from homology"/>
<keyword evidence="3" id="KW-0238">DNA-binding</keyword>
<dbReference type="EMBL" id="SGWV01000009">
    <property type="protein sequence ID" value="RZS54649.1"/>
    <property type="molecule type" value="Genomic_DNA"/>
</dbReference>
<keyword evidence="2" id="KW-0805">Transcription regulation</keyword>
<comment type="similarity">
    <text evidence="1">Belongs to the LysR transcriptional regulatory family.</text>
</comment>
<name>A0A4Q7LM41_9BURK</name>
<dbReference type="PROSITE" id="PS50931">
    <property type="entry name" value="HTH_LYSR"/>
    <property type="match status" value="1"/>
</dbReference>
<evidence type="ECO:0000256" key="1">
    <source>
        <dbReference type="ARBA" id="ARBA00009437"/>
    </source>
</evidence>
<dbReference type="Gene3D" id="1.10.10.10">
    <property type="entry name" value="Winged helix-like DNA-binding domain superfamily/Winged helix DNA-binding domain"/>
    <property type="match status" value="1"/>
</dbReference>
<dbReference type="SUPFAM" id="SSF46785">
    <property type="entry name" value="Winged helix' DNA-binding domain"/>
    <property type="match status" value="1"/>
</dbReference>
<comment type="caution">
    <text evidence="6">The sequence shown here is derived from an EMBL/GenBank/DDBJ whole genome shotgun (WGS) entry which is preliminary data.</text>
</comment>
<evidence type="ECO:0000256" key="3">
    <source>
        <dbReference type="ARBA" id="ARBA00023125"/>
    </source>
</evidence>
<evidence type="ECO:0000256" key="4">
    <source>
        <dbReference type="ARBA" id="ARBA00023163"/>
    </source>
</evidence>
<dbReference type="Pfam" id="PF03466">
    <property type="entry name" value="LysR_substrate"/>
    <property type="match status" value="1"/>
</dbReference>
<dbReference type="PRINTS" id="PR00039">
    <property type="entry name" value="HTHLYSR"/>
</dbReference>
<dbReference type="PANTHER" id="PTHR30118">
    <property type="entry name" value="HTH-TYPE TRANSCRIPTIONAL REGULATOR LEUO-RELATED"/>
    <property type="match status" value="1"/>
</dbReference>
<dbReference type="OrthoDB" id="5495633at2"/>
<protein>
    <submittedName>
        <fullName evidence="6">LysR family transcriptional regulator</fullName>
    </submittedName>
</protein>
<evidence type="ECO:0000256" key="2">
    <source>
        <dbReference type="ARBA" id="ARBA00023015"/>
    </source>
</evidence>
<dbReference type="InterPro" id="IPR036388">
    <property type="entry name" value="WH-like_DNA-bd_sf"/>
</dbReference>
<dbReference type="SUPFAM" id="SSF53850">
    <property type="entry name" value="Periplasmic binding protein-like II"/>
    <property type="match status" value="1"/>
</dbReference>